<keyword evidence="5" id="KW-0479">Metal-binding</keyword>
<keyword evidence="4" id="KW-0540">Nuclease</keyword>
<keyword evidence="6" id="KW-0378">Hydrolase</keyword>
<evidence type="ECO:0000313" key="9">
    <source>
        <dbReference type="EMBL" id="KAF4146595.1"/>
    </source>
</evidence>
<proteinExistence type="inferred from homology"/>
<evidence type="ECO:0000256" key="2">
    <source>
        <dbReference type="ARBA" id="ARBA00004123"/>
    </source>
</evidence>
<evidence type="ECO:0000256" key="5">
    <source>
        <dbReference type="ARBA" id="ARBA00022723"/>
    </source>
</evidence>
<sequence>MLPATSEEWEIEASAFHRVQGFPLCCGAIDGTLIAINRPQEFEGWYNRKGFPSLNVQAVCDHRKRFTSLDVRPGSWSDAKIFEFSVFGRNIERILPRGHHILADAGYGVSPAVMTPYNEKDEGGSLTNVQTKFNYKLSSTRMVIEGAFGLLKERFRILKKPLEERTPRASVRVVVACLVLHNLLIDFQDTTNFELSGAYNSGDEERIHQSQTNREKKLKSRLGCQKRDDIAADFTA</sequence>
<dbReference type="GO" id="GO:0016787">
    <property type="term" value="F:hydrolase activity"/>
    <property type="evidence" value="ECO:0007669"/>
    <property type="project" value="UniProtKB-KW"/>
</dbReference>
<evidence type="ECO:0000259" key="8">
    <source>
        <dbReference type="Pfam" id="PF13359"/>
    </source>
</evidence>
<protein>
    <submittedName>
        <fullName evidence="9">DDE superfamily endonuclease</fullName>
    </submittedName>
</protein>
<evidence type="ECO:0000256" key="7">
    <source>
        <dbReference type="ARBA" id="ARBA00023242"/>
    </source>
</evidence>
<dbReference type="EMBL" id="JAACNO010000586">
    <property type="protein sequence ID" value="KAF4146595.1"/>
    <property type="molecule type" value="Genomic_DNA"/>
</dbReference>
<dbReference type="GO" id="GO:0005634">
    <property type="term" value="C:nucleus"/>
    <property type="evidence" value="ECO:0007669"/>
    <property type="project" value="UniProtKB-SubCell"/>
</dbReference>
<dbReference type="PANTHER" id="PTHR22930:SF289">
    <property type="entry name" value="DDE TNP4 DOMAIN-CONTAINING PROTEIN-RELATED"/>
    <property type="match status" value="1"/>
</dbReference>
<feature type="domain" description="DDE Tnp4" evidence="8">
    <location>
        <begin position="29"/>
        <end position="182"/>
    </location>
</feature>
<dbReference type="GO" id="GO:0046872">
    <property type="term" value="F:metal ion binding"/>
    <property type="evidence" value="ECO:0007669"/>
    <property type="project" value="UniProtKB-KW"/>
</dbReference>
<evidence type="ECO:0000256" key="4">
    <source>
        <dbReference type="ARBA" id="ARBA00022722"/>
    </source>
</evidence>
<dbReference type="GO" id="GO:0004519">
    <property type="term" value="F:endonuclease activity"/>
    <property type="evidence" value="ECO:0007669"/>
    <property type="project" value="UniProtKB-KW"/>
</dbReference>
<dbReference type="InterPro" id="IPR027806">
    <property type="entry name" value="HARBI1_dom"/>
</dbReference>
<evidence type="ECO:0000256" key="3">
    <source>
        <dbReference type="ARBA" id="ARBA00006958"/>
    </source>
</evidence>
<comment type="cofactor">
    <cofactor evidence="1">
        <name>a divalent metal cation</name>
        <dbReference type="ChEBI" id="CHEBI:60240"/>
    </cofactor>
</comment>
<comment type="subcellular location">
    <subcellularLocation>
        <location evidence="2">Nucleus</location>
    </subcellularLocation>
</comment>
<evidence type="ECO:0000256" key="1">
    <source>
        <dbReference type="ARBA" id="ARBA00001968"/>
    </source>
</evidence>
<comment type="caution">
    <text evidence="9">The sequence shown here is derived from an EMBL/GenBank/DDBJ whole genome shotgun (WGS) entry which is preliminary data.</text>
</comment>
<evidence type="ECO:0000313" key="10">
    <source>
        <dbReference type="Proteomes" id="UP000704712"/>
    </source>
</evidence>
<dbReference type="PANTHER" id="PTHR22930">
    <property type="match status" value="1"/>
</dbReference>
<evidence type="ECO:0000256" key="6">
    <source>
        <dbReference type="ARBA" id="ARBA00022801"/>
    </source>
</evidence>
<organism evidence="9 10">
    <name type="scientific">Phytophthora infestans</name>
    <name type="common">Potato late blight agent</name>
    <name type="synonym">Botrytis infestans</name>
    <dbReference type="NCBI Taxonomy" id="4787"/>
    <lineage>
        <taxon>Eukaryota</taxon>
        <taxon>Sar</taxon>
        <taxon>Stramenopiles</taxon>
        <taxon>Oomycota</taxon>
        <taxon>Peronosporomycetes</taxon>
        <taxon>Peronosporales</taxon>
        <taxon>Peronosporaceae</taxon>
        <taxon>Phytophthora</taxon>
    </lineage>
</organism>
<dbReference type="InterPro" id="IPR045249">
    <property type="entry name" value="HARBI1-like"/>
</dbReference>
<keyword evidence="7" id="KW-0539">Nucleus</keyword>
<name>A0A8S9UZX5_PHYIN</name>
<dbReference type="Pfam" id="PF13359">
    <property type="entry name" value="DDE_Tnp_4"/>
    <property type="match status" value="1"/>
</dbReference>
<gene>
    <name evidence="9" type="ORF">GN958_ATG04192</name>
</gene>
<reference evidence="9" key="1">
    <citation type="submission" date="2020-03" db="EMBL/GenBank/DDBJ databases">
        <title>Hybrid Assembly of Korean Phytophthora infestans isolates.</title>
        <authorList>
            <person name="Prokchorchik M."/>
            <person name="Lee Y."/>
            <person name="Seo J."/>
            <person name="Cho J.-H."/>
            <person name="Park Y.-E."/>
            <person name="Jang D.-C."/>
            <person name="Im J.-S."/>
            <person name="Choi J.-G."/>
            <person name="Park H.-J."/>
            <person name="Lee G.-B."/>
            <person name="Lee Y.-G."/>
            <person name="Hong S.-Y."/>
            <person name="Cho K."/>
            <person name="Sohn K.H."/>
        </authorList>
    </citation>
    <scope>NUCLEOTIDE SEQUENCE</scope>
    <source>
        <strain evidence="9">KR_2_A2</strain>
    </source>
</reference>
<dbReference type="Proteomes" id="UP000704712">
    <property type="component" value="Unassembled WGS sequence"/>
</dbReference>
<dbReference type="AlphaFoldDB" id="A0A8S9UZX5"/>
<comment type="similarity">
    <text evidence="3">Belongs to the HARBI1 family.</text>
</comment>
<keyword evidence="9" id="KW-0255">Endonuclease</keyword>
<accession>A0A8S9UZX5</accession>